<dbReference type="SMART" id="SM00448">
    <property type="entry name" value="REC"/>
    <property type="match status" value="1"/>
</dbReference>
<dbReference type="InterPro" id="IPR050351">
    <property type="entry name" value="BphY/WalK/GraS-like"/>
</dbReference>
<feature type="domain" description="Response regulatory" evidence="8">
    <location>
        <begin position="7"/>
        <end position="123"/>
    </location>
</feature>
<protein>
    <recommendedName>
        <fullName evidence="2">histidine kinase</fullName>
        <ecNumber evidence="2">2.7.13.3</ecNumber>
    </recommendedName>
</protein>
<dbReference type="EMBL" id="JBEPMB010000001">
    <property type="protein sequence ID" value="MET3612136.1"/>
    <property type="molecule type" value="Genomic_DNA"/>
</dbReference>
<dbReference type="Gene3D" id="3.40.50.2300">
    <property type="match status" value="1"/>
</dbReference>
<dbReference type="InterPro" id="IPR011006">
    <property type="entry name" value="CheY-like_superfamily"/>
</dbReference>
<dbReference type="SMART" id="SM00388">
    <property type="entry name" value="HisKA"/>
    <property type="match status" value="1"/>
</dbReference>
<evidence type="ECO:0000259" key="7">
    <source>
        <dbReference type="PROSITE" id="PS50109"/>
    </source>
</evidence>
<dbReference type="Proteomes" id="UP001549047">
    <property type="component" value="Unassembled WGS sequence"/>
</dbReference>
<dbReference type="InterPro" id="IPR003661">
    <property type="entry name" value="HisK_dim/P_dom"/>
</dbReference>
<dbReference type="SUPFAM" id="SSF55874">
    <property type="entry name" value="ATPase domain of HSP90 chaperone/DNA topoisomerase II/histidine kinase"/>
    <property type="match status" value="1"/>
</dbReference>
<dbReference type="RefSeq" id="WP_354554721.1">
    <property type="nucleotide sequence ID" value="NZ_JBEPMB010000001.1"/>
</dbReference>
<evidence type="ECO:0000313" key="10">
    <source>
        <dbReference type="Proteomes" id="UP001549047"/>
    </source>
</evidence>
<dbReference type="PROSITE" id="PS50109">
    <property type="entry name" value="HIS_KIN"/>
    <property type="match status" value="1"/>
</dbReference>
<dbReference type="InterPro" id="IPR036890">
    <property type="entry name" value="HATPase_C_sf"/>
</dbReference>
<dbReference type="InterPro" id="IPR003594">
    <property type="entry name" value="HATPase_dom"/>
</dbReference>
<organism evidence="9 10">
    <name type="scientific">Rhizobium aquaticum</name>
    <dbReference type="NCBI Taxonomy" id="1549636"/>
    <lineage>
        <taxon>Bacteria</taxon>
        <taxon>Pseudomonadati</taxon>
        <taxon>Pseudomonadota</taxon>
        <taxon>Alphaproteobacteria</taxon>
        <taxon>Hyphomicrobiales</taxon>
        <taxon>Rhizobiaceae</taxon>
        <taxon>Rhizobium/Agrobacterium group</taxon>
        <taxon>Rhizobium</taxon>
    </lineage>
</organism>
<dbReference type="SUPFAM" id="SSF52172">
    <property type="entry name" value="CheY-like"/>
    <property type="match status" value="1"/>
</dbReference>
<accession>A0ABV2IUQ0</accession>
<dbReference type="Pfam" id="PF00072">
    <property type="entry name" value="Response_reg"/>
    <property type="match status" value="1"/>
</dbReference>
<dbReference type="PRINTS" id="PR00344">
    <property type="entry name" value="BCTRLSENSOR"/>
</dbReference>
<proteinExistence type="predicted"/>
<sequence>MTSAKLRLLIADDDDGDRRHLRRLIRGCGLLCEIDEALDLAEAEAACEARAYDCAIIDYRMPGGNGLKGIVAIRERHPLLPIVMVTGQGDELIASEAIKLGAADYVPKSQLSEGYIAHVIKSALRKAELERIVTDQREELERFGHVLAHDLKTPIHQIRYLVEFIERDLEEGNREQLRTNRDRLLATARRMEDLINTLQSYSMTEKPIEVSVISLDGAVEGCLSNLASEISARGATVSCDPLPLVRGNLSLLTQLFQNLVGNGLKYCGSASPEVLISAQSDGPEVTVSVSDNGIGVPPPEMQRIFQPFQRLHRQAEIEGTGLGLAICRKIVERHGGRIWCEARPSGGSIFRFTLNAA</sequence>
<comment type="caution">
    <text evidence="9">The sequence shown here is derived from an EMBL/GenBank/DDBJ whole genome shotgun (WGS) entry which is preliminary data.</text>
</comment>
<name>A0ABV2IUQ0_9HYPH</name>
<reference evidence="9 10" key="1">
    <citation type="submission" date="2024-06" db="EMBL/GenBank/DDBJ databases">
        <title>Genomic Encyclopedia of Type Strains, Phase IV (KMG-IV): sequencing the most valuable type-strain genomes for metagenomic binning, comparative biology and taxonomic classification.</title>
        <authorList>
            <person name="Goeker M."/>
        </authorList>
    </citation>
    <scope>NUCLEOTIDE SEQUENCE [LARGE SCALE GENOMIC DNA]</scope>
    <source>
        <strain evidence="9 10">DSM 29780</strain>
    </source>
</reference>
<dbReference type="SUPFAM" id="SSF47384">
    <property type="entry name" value="Homodimeric domain of signal transducing histidine kinase"/>
    <property type="match status" value="1"/>
</dbReference>
<dbReference type="InterPro" id="IPR004358">
    <property type="entry name" value="Sig_transdc_His_kin-like_C"/>
</dbReference>
<comment type="catalytic activity">
    <reaction evidence="1">
        <text>ATP + protein L-histidine = ADP + protein N-phospho-L-histidine.</text>
        <dbReference type="EC" id="2.7.13.3"/>
    </reaction>
</comment>
<evidence type="ECO:0000256" key="1">
    <source>
        <dbReference type="ARBA" id="ARBA00000085"/>
    </source>
</evidence>
<dbReference type="CDD" id="cd00082">
    <property type="entry name" value="HisKA"/>
    <property type="match status" value="1"/>
</dbReference>
<keyword evidence="3 6" id="KW-0597">Phosphoprotein</keyword>
<keyword evidence="10" id="KW-1185">Reference proteome</keyword>
<dbReference type="PANTHER" id="PTHR42878:SF15">
    <property type="entry name" value="BACTERIOPHYTOCHROME"/>
    <property type="match status" value="1"/>
</dbReference>
<evidence type="ECO:0000256" key="5">
    <source>
        <dbReference type="ARBA" id="ARBA00022777"/>
    </source>
</evidence>
<dbReference type="Gene3D" id="1.10.287.130">
    <property type="match status" value="1"/>
</dbReference>
<dbReference type="PROSITE" id="PS50110">
    <property type="entry name" value="RESPONSE_REGULATORY"/>
    <property type="match status" value="1"/>
</dbReference>
<dbReference type="GO" id="GO:0016301">
    <property type="term" value="F:kinase activity"/>
    <property type="evidence" value="ECO:0007669"/>
    <property type="project" value="UniProtKB-KW"/>
</dbReference>
<dbReference type="InterPro" id="IPR005467">
    <property type="entry name" value="His_kinase_dom"/>
</dbReference>
<dbReference type="Gene3D" id="3.30.565.10">
    <property type="entry name" value="Histidine kinase-like ATPase, C-terminal domain"/>
    <property type="match status" value="1"/>
</dbReference>
<dbReference type="PANTHER" id="PTHR42878">
    <property type="entry name" value="TWO-COMPONENT HISTIDINE KINASE"/>
    <property type="match status" value="1"/>
</dbReference>
<dbReference type="CDD" id="cd00156">
    <property type="entry name" value="REC"/>
    <property type="match status" value="1"/>
</dbReference>
<evidence type="ECO:0000256" key="6">
    <source>
        <dbReference type="PROSITE-ProRule" id="PRU00169"/>
    </source>
</evidence>
<feature type="domain" description="Histidine kinase" evidence="7">
    <location>
        <begin position="146"/>
        <end position="357"/>
    </location>
</feature>
<dbReference type="InterPro" id="IPR036097">
    <property type="entry name" value="HisK_dim/P_sf"/>
</dbReference>
<gene>
    <name evidence="9" type="ORF">ABID16_000441</name>
</gene>
<evidence type="ECO:0000256" key="4">
    <source>
        <dbReference type="ARBA" id="ARBA00022679"/>
    </source>
</evidence>
<dbReference type="SMART" id="SM00387">
    <property type="entry name" value="HATPase_c"/>
    <property type="match status" value="1"/>
</dbReference>
<keyword evidence="4" id="KW-0808">Transferase</keyword>
<dbReference type="InterPro" id="IPR001789">
    <property type="entry name" value="Sig_transdc_resp-reg_receiver"/>
</dbReference>
<evidence type="ECO:0000259" key="8">
    <source>
        <dbReference type="PROSITE" id="PS50110"/>
    </source>
</evidence>
<dbReference type="Pfam" id="PF02518">
    <property type="entry name" value="HATPase_c"/>
    <property type="match status" value="1"/>
</dbReference>
<keyword evidence="5 9" id="KW-0418">Kinase</keyword>
<evidence type="ECO:0000256" key="2">
    <source>
        <dbReference type="ARBA" id="ARBA00012438"/>
    </source>
</evidence>
<evidence type="ECO:0000313" key="9">
    <source>
        <dbReference type="EMBL" id="MET3612136.1"/>
    </source>
</evidence>
<evidence type="ECO:0000256" key="3">
    <source>
        <dbReference type="ARBA" id="ARBA00022553"/>
    </source>
</evidence>
<feature type="modified residue" description="4-aspartylphosphate" evidence="6">
    <location>
        <position position="58"/>
    </location>
</feature>
<dbReference type="Pfam" id="PF00512">
    <property type="entry name" value="HisKA"/>
    <property type="match status" value="1"/>
</dbReference>
<dbReference type="EC" id="2.7.13.3" evidence="2"/>